<accession>A0A645E6I4</accession>
<organism evidence="1">
    <name type="scientific">bioreactor metagenome</name>
    <dbReference type="NCBI Taxonomy" id="1076179"/>
    <lineage>
        <taxon>unclassified sequences</taxon>
        <taxon>metagenomes</taxon>
        <taxon>ecological metagenomes</taxon>
    </lineage>
</organism>
<dbReference type="AlphaFoldDB" id="A0A645E6I4"/>
<evidence type="ECO:0000313" key="1">
    <source>
        <dbReference type="EMBL" id="MPM97149.1"/>
    </source>
</evidence>
<dbReference type="EMBL" id="VSSQ01043460">
    <property type="protein sequence ID" value="MPM97149.1"/>
    <property type="molecule type" value="Genomic_DNA"/>
</dbReference>
<protein>
    <submittedName>
        <fullName evidence="1">Uncharacterized protein</fullName>
    </submittedName>
</protein>
<sequence length="247" mass="27756">MAVHTRSVDAKHRFRHEGGNQTVLCRNGFDSVFQGNNIICRFKCIIEAEIDLVLAKGNFMMAHFDLQPHFTECRHQLTANAGSFIVGGEIKIPTHIVRNRMHITVLARAKQEEFRFRAYIEFPTALLDDVQLAAQGSTGIAFKWRTIGAEDIAEHTGTFMSGRGPGQHGVSIEIRSKQHIAFLNTGEAFNGRTIKPQAILDCFFDLFEGSVHTFDCSGNICKLERDKLDAICLDSFKQLFFIHTISP</sequence>
<proteinExistence type="predicted"/>
<comment type="caution">
    <text evidence="1">The sequence shown here is derived from an EMBL/GenBank/DDBJ whole genome shotgun (WGS) entry which is preliminary data.</text>
</comment>
<reference evidence="1" key="1">
    <citation type="submission" date="2019-08" db="EMBL/GenBank/DDBJ databases">
        <authorList>
            <person name="Kucharzyk K."/>
            <person name="Murdoch R.W."/>
            <person name="Higgins S."/>
            <person name="Loffler F."/>
        </authorList>
    </citation>
    <scope>NUCLEOTIDE SEQUENCE</scope>
</reference>
<gene>
    <name evidence="1" type="ORF">SDC9_144322</name>
</gene>
<name>A0A645E6I4_9ZZZZ</name>